<feature type="non-terminal residue" evidence="1">
    <location>
        <position position="127"/>
    </location>
</feature>
<dbReference type="HOGENOM" id="CLU_145550_0_0_1"/>
<sequence>PRALFSEMELRAMRWFAIKNGVETLPTVKQVKYRRSNIIDNAGVASHTREGRLGHLYTVNDWKAILQHQEMANPLVRLHLQFYPQDSWPRLSEACQAARWRYEIDGNLASPMARSNGKDYFVEEVCM</sequence>
<dbReference type="RefSeq" id="XP_007871628.1">
    <property type="nucleotide sequence ID" value="XM_007873437.1"/>
</dbReference>
<keyword evidence="2" id="KW-1185">Reference proteome</keyword>
<name>S7R6B0_GLOTA</name>
<dbReference type="OrthoDB" id="2981788at2759"/>
<gene>
    <name evidence="1" type="ORF">GLOTRDRAFT_28000</name>
</gene>
<dbReference type="KEGG" id="gtr:GLOTRDRAFT_28000"/>
<accession>S7R6B0</accession>
<dbReference type="AlphaFoldDB" id="S7R6B0"/>
<protein>
    <submittedName>
        <fullName evidence="1">Uncharacterized protein</fullName>
    </submittedName>
</protein>
<dbReference type="GeneID" id="19305235"/>
<dbReference type="Proteomes" id="UP000030669">
    <property type="component" value="Unassembled WGS sequence"/>
</dbReference>
<evidence type="ECO:0000313" key="1">
    <source>
        <dbReference type="EMBL" id="EPQ49915.1"/>
    </source>
</evidence>
<dbReference type="EMBL" id="KB469497">
    <property type="protein sequence ID" value="EPQ49915.1"/>
    <property type="molecule type" value="Genomic_DNA"/>
</dbReference>
<organism evidence="1 2">
    <name type="scientific">Gloeophyllum trabeum (strain ATCC 11539 / FP-39264 / Madison 617)</name>
    <name type="common">Brown rot fungus</name>
    <dbReference type="NCBI Taxonomy" id="670483"/>
    <lineage>
        <taxon>Eukaryota</taxon>
        <taxon>Fungi</taxon>
        <taxon>Dikarya</taxon>
        <taxon>Basidiomycota</taxon>
        <taxon>Agaricomycotina</taxon>
        <taxon>Agaricomycetes</taxon>
        <taxon>Gloeophyllales</taxon>
        <taxon>Gloeophyllaceae</taxon>
        <taxon>Gloeophyllum</taxon>
    </lineage>
</organism>
<dbReference type="STRING" id="670483.S7R6B0"/>
<reference evidence="1 2" key="1">
    <citation type="journal article" date="2012" name="Science">
        <title>The Paleozoic origin of enzymatic lignin decomposition reconstructed from 31 fungal genomes.</title>
        <authorList>
            <person name="Floudas D."/>
            <person name="Binder M."/>
            <person name="Riley R."/>
            <person name="Barry K."/>
            <person name="Blanchette R.A."/>
            <person name="Henrissat B."/>
            <person name="Martinez A.T."/>
            <person name="Otillar R."/>
            <person name="Spatafora J.W."/>
            <person name="Yadav J.S."/>
            <person name="Aerts A."/>
            <person name="Benoit I."/>
            <person name="Boyd A."/>
            <person name="Carlson A."/>
            <person name="Copeland A."/>
            <person name="Coutinho P.M."/>
            <person name="de Vries R.P."/>
            <person name="Ferreira P."/>
            <person name="Findley K."/>
            <person name="Foster B."/>
            <person name="Gaskell J."/>
            <person name="Glotzer D."/>
            <person name="Gorecki P."/>
            <person name="Heitman J."/>
            <person name="Hesse C."/>
            <person name="Hori C."/>
            <person name="Igarashi K."/>
            <person name="Jurgens J.A."/>
            <person name="Kallen N."/>
            <person name="Kersten P."/>
            <person name="Kohler A."/>
            <person name="Kuees U."/>
            <person name="Kumar T.K.A."/>
            <person name="Kuo A."/>
            <person name="LaButti K."/>
            <person name="Larrondo L.F."/>
            <person name="Lindquist E."/>
            <person name="Ling A."/>
            <person name="Lombard V."/>
            <person name="Lucas S."/>
            <person name="Lundell T."/>
            <person name="Martin R."/>
            <person name="McLaughlin D.J."/>
            <person name="Morgenstern I."/>
            <person name="Morin E."/>
            <person name="Murat C."/>
            <person name="Nagy L.G."/>
            <person name="Nolan M."/>
            <person name="Ohm R.A."/>
            <person name="Patyshakuliyeva A."/>
            <person name="Rokas A."/>
            <person name="Ruiz-Duenas F.J."/>
            <person name="Sabat G."/>
            <person name="Salamov A."/>
            <person name="Samejima M."/>
            <person name="Schmutz J."/>
            <person name="Slot J.C."/>
            <person name="St John F."/>
            <person name="Stenlid J."/>
            <person name="Sun H."/>
            <person name="Sun S."/>
            <person name="Syed K."/>
            <person name="Tsang A."/>
            <person name="Wiebenga A."/>
            <person name="Young D."/>
            <person name="Pisabarro A."/>
            <person name="Eastwood D.C."/>
            <person name="Martin F."/>
            <person name="Cullen D."/>
            <person name="Grigoriev I.V."/>
            <person name="Hibbett D.S."/>
        </authorList>
    </citation>
    <scope>NUCLEOTIDE SEQUENCE [LARGE SCALE GENOMIC DNA]</scope>
    <source>
        <strain evidence="1 2">ATCC 11539</strain>
    </source>
</reference>
<proteinExistence type="predicted"/>
<feature type="non-terminal residue" evidence="1">
    <location>
        <position position="1"/>
    </location>
</feature>
<evidence type="ECO:0000313" key="2">
    <source>
        <dbReference type="Proteomes" id="UP000030669"/>
    </source>
</evidence>